<proteinExistence type="predicted"/>
<dbReference type="Proteomes" id="UP000007967">
    <property type="component" value="Chromosome"/>
</dbReference>
<feature type="transmembrane region" description="Helical" evidence="1">
    <location>
        <begin position="40"/>
        <end position="58"/>
    </location>
</feature>
<keyword evidence="1" id="KW-1133">Transmembrane helix</keyword>
<dbReference type="STRING" id="479435.Kfla_3045"/>
<evidence type="ECO:0000313" key="2">
    <source>
        <dbReference type="EMBL" id="ADB32109.1"/>
    </source>
</evidence>
<dbReference type="KEGG" id="kfl:Kfla_3045"/>
<protein>
    <submittedName>
        <fullName evidence="2">Uncharacterized protein</fullName>
    </submittedName>
</protein>
<organism evidence="2 3">
    <name type="scientific">Kribbella flavida (strain DSM 17836 / JCM 10339 / NBRC 14399)</name>
    <dbReference type="NCBI Taxonomy" id="479435"/>
    <lineage>
        <taxon>Bacteria</taxon>
        <taxon>Bacillati</taxon>
        <taxon>Actinomycetota</taxon>
        <taxon>Actinomycetes</taxon>
        <taxon>Propionibacteriales</taxon>
        <taxon>Kribbellaceae</taxon>
        <taxon>Kribbella</taxon>
    </lineage>
</organism>
<dbReference type="HOGENOM" id="CLU_1370653_0_0_11"/>
<accession>D2Q2Y4</accession>
<dbReference type="OrthoDB" id="3820790at2"/>
<keyword evidence="1" id="KW-0812">Transmembrane</keyword>
<dbReference type="AlphaFoldDB" id="D2Q2Y4"/>
<keyword evidence="1" id="KW-0472">Membrane</keyword>
<keyword evidence="3" id="KW-1185">Reference proteome</keyword>
<sequence length="199" mass="20951">MPEVRTELLVEYVDQQTPDHAPPFTRVEAVVRRRRRRRNLLAVAAVVAVATAAVATTTDLGSDAEPAAPISTPTAGLLDDGPPPAQFTFGTTLMLLQGEIPVTAVRPSVESASLLVVEAARGSAAGEGCHPHTMVRILDQDATTVRIAAYRYVVAPDEPGSGECVRPETGPAQVQLDLRSPLGSRTVLAGSTGQRVVLN</sequence>
<evidence type="ECO:0000313" key="3">
    <source>
        <dbReference type="Proteomes" id="UP000007967"/>
    </source>
</evidence>
<dbReference type="EMBL" id="CP001736">
    <property type="protein sequence ID" value="ADB32109.1"/>
    <property type="molecule type" value="Genomic_DNA"/>
</dbReference>
<dbReference type="RefSeq" id="WP_012920665.1">
    <property type="nucleotide sequence ID" value="NC_013729.1"/>
</dbReference>
<reference evidence="2 3" key="2">
    <citation type="journal article" date="2010" name="Stand. Genomic Sci.">
        <title>Complete genome sequence of Kribbella flavida type strain (IFO 14399).</title>
        <authorList>
            <person name="Pukall R."/>
            <person name="Lapidus A."/>
            <person name="Glavina Del Rio T."/>
            <person name="Copeland A."/>
            <person name="Tice H."/>
            <person name="Cheng J.-F."/>
            <person name="Lucas S."/>
            <person name="Chen F."/>
            <person name="Nolan M."/>
            <person name="LaButti K."/>
            <person name="Pati A."/>
            <person name="Ivanova N."/>
            <person name="Mavrommatis K."/>
            <person name="Mikhailova N."/>
            <person name="Pitluck S."/>
            <person name="Bruce D."/>
            <person name="Goodwin L."/>
            <person name="Land M."/>
            <person name="Hauser L."/>
            <person name="Chang Y.-J."/>
            <person name="Jeffries C.D."/>
            <person name="Chen A."/>
            <person name="Palaniappan K."/>
            <person name="Chain P."/>
            <person name="Rohde M."/>
            <person name="Goeker M."/>
            <person name="Bristow J."/>
            <person name="Eisen J.A."/>
            <person name="Markowitz V."/>
            <person name="Hugenholtz P."/>
            <person name="Kyrpides N.C."/>
            <person name="Klenk H.-P."/>
            <person name="Brettin T."/>
        </authorList>
    </citation>
    <scope>NUCLEOTIDE SEQUENCE [LARGE SCALE GENOMIC DNA]</scope>
    <source>
        <strain evidence="3">DSM 17836 / JCM 10339 / NBRC 14399</strain>
    </source>
</reference>
<reference evidence="3" key="1">
    <citation type="submission" date="2009-09" db="EMBL/GenBank/DDBJ databases">
        <title>The complete genome of Kribbella flavida DSM 17836.</title>
        <authorList>
            <consortium name="US DOE Joint Genome Institute (JGI-PGF)"/>
            <person name="Lucas S."/>
            <person name="Copeland A."/>
            <person name="Lapidus A."/>
            <person name="Glavina del Rio T."/>
            <person name="Dalin E."/>
            <person name="Tice H."/>
            <person name="Bruce D."/>
            <person name="Goodwin L."/>
            <person name="Pitluck S."/>
            <person name="Kyrpides N."/>
            <person name="Mavromatis K."/>
            <person name="Ivanova N."/>
            <person name="Saunders E."/>
            <person name="Brettin T."/>
            <person name="Detter J.C."/>
            <person name="Han C."/>
            <person name="Larimer F."/>
            <person name="Land M."/>
            <person name="Hauser L."/>
            <person name="Markowitz V."/>
            <person name="Cheng J.-F."/>
            <person name="Hugenholtz P."/>
            <person name="Woyke T."/>
            <person name="Wu D."/>
            <person name="Pukall R."/>
            <person name="Klenk H.-P."/>
            <person name="Eisen J.A."/>
        </authorList>
    </citation>
    <scope>NUCLEOTIDE SEQUENCE [LARGE SCALE GENOMIC DNA]</scope>
    <source>
        <strain evidence="3">DSM 17836 / JCM 10339 / NBRC 14399</strain>
    </source>
</reference>
<evidence type="ECO:0000256" key="1">
    <source>
        <dbReference type="SAM" id="Phobius"/>
    </source>
</evidence>
<gene>
    <name evidence="2" type="ordered locus">Kfla_3045</name>
</gene>
<name>D2Q2Y4_KRIFD</name>